<dbReference type="WBParaSite" id="L893_g27057.t1">
    <property type="protein sequence ID" value="L893_g27057.t1"/>
    <property type="gene ID" value="L893_g27057"/>
</dbReference>
<name>A0A1I7ZJZ8_9BILA</name>
<organism evidence="6 7">
    <name type="scientific">Steinernema glaseri</name>
    <dbReference type="NCBI Taxonomy" id="37863"/>
    <lineage>
        <taxon>Eukaryota</taxon>
        <taxon>Metazoa</taxon>
        <taxon>Ecdysozoa</taxon>
        <taxon>Nematoda</taxon>
        <taxon>Chromadorea</taxon>
        <taxon>Rhabditida</taxon>
        <taxon>Tylenchina</taxon>
        <taxon>Panagrolaimomorpha</taxon>
        <taxon>Strongyloidoidea</taxon>
        <taxon>Steinernematidae</taxon>
        <taxon>Steinernema</taxon>
    </lineage>
</organism>
<evidence type="ECO:0000313" key="6">
    <source>
        <dbReference type="Proteomes" id="UP000095287"/>
    </source>
</evidence>
<dbReference type="GO" id="GO:0180047">
    <property type="term" value="P:dolichol phosphate mannose biosynthetic process"/>
    <property type="evidence" value="ECO:0007669"/>
    <property type="project" value="InterPro"/>
</dbReference>
<proteinExistence type="inferred from homology"/>
<comment type="similarity">
    <text evidence="5">Belongs to the DPM2 family.</text>
</comment>
<dbReference type="GO" id="GO:0030234">
    <property type="term" value="F:enzyme regulator activity"/>
    <property type="evidence" value="ECO:0007669"/>
    <property type="project" value="UniProtKB-UniRule"/>
</dbReference>
<keyword evidence="5" id="KW-0256">Endoplasmic reticulum</keyword>
<comment type="subcellular location">
    <subcellularLocation>
        <location evidence="5">Endoplasmic reticulum membrane</location>
        <topology evidence="5">Multi-pass membrane protein</topology>
    </subcellularLocation>
    <subcellularLocation>
        <location evidence="1">Membrane</location>
        <topology evidence="1">Multi-pass membrane protein</topology>
    </subcellularLocation>
</comment>
<dbReference type="UniPathway" id="UPA00378"/>
<feature type="transmembrane region" description="Helical" evidence="5">
    <location>
        <begin position="12"/>
        <end position="33"/>
    </location>
</feature>
<sequence>MLPLVSFDRPLGYCILASFGICVPYLLIWLLLIPFIEPDAPLRLLFPSQKYALLIPLLSFLSMVGIVGLSAIGIFVSEWIRKIRGSKKNE</sequence>
<keyword evidence="6" id="KW-1185">Reference proteome</keyword>
<comment type="subunit">
    <text evidence="5">Component of the dolichol-phosphate mannose (DPM) synthase complex.</text>
</comment>
<evidence type="ECO:0000256" key="3">
    <source>
        <dbReference type="ARBA" id="ARBA00022989"/>
    </source>
</evidence>
<evidence type="ECO:0000256" key="4">
    <source>
        <dbReference type="ARBA" id="ARBA00023136"/>
    </source>
</evidence>
<keyword evidence="2 5" id="KW-0812">Transmembrane</keyword>
<evidence type="ECO:0000256" key="1">
    <source>
        <dbReference type="ARBA" id="ARBA00004141"/>
    </source>
</evidence>
<protein>
    <recommendedName>
        <fullName evidence="5">Dolichol phosphate-mannose biosynthesis regulatory protein</fullName>
    </recommendedName>
</protein>
<keyword evidence="3 5" id="KW-1133">Transmembrane helix</keyword>
<dbReference type="Proteomes" id="UP000095287">
    <property type="component" value="Unplaced"/>
</dbReference>
<dbReference type="Pfam" id="PF07297">
    <property type="entry name" value="DPM2"/>
    <property type="match status" value="1"/>
</dbReference>
<dbReference type="AlphaFoldDB" id="A0A1I7ZJZ8"/>
<evidence type="ECO:0000256" key="5">
    <source>
        <dbReference type="RuleBase" id="RU365084"/>
    </source>
</evidence>
<evidence type="ECO:0000313" key="7">
    <source>
        <dbReference type="WBParaSite" id="L893_g27057.t1"/>
    </source>
</evidence>
<reference evidence="7" key="1">
    <citation type="submission" date="2016-11" db="UniProtKB">
        <authorList>
            <consortium name="WormBaseParasite"/>
        </authorList>
    </citation>
    <scope>IDENTIFICATION</scope>
</reference>
<dbReference type="InterPro" id="IPR009914">
    <property type="entry name" value="DPM2"/>
</dbReference>
<comment type="pathway">
    <text evidence="5">Protein modification; protein glycosylation.</text>
</comment>
<accession>A0A1I7ZJZ8</accession>
<keyword evidence="4 5" id="KW-0472">Membrane</keyword>
<comment type="function">
    <text evidence="5">Regulatory subunit of the dolichol-phosphate mannose (DPM) synthase complex; essential for the ER localization.</text>
</comment>
<dbReference type="GO" id="GO:0005789">
    <property type="term" value="C:endoplasmic reticulum membrane"/>
    <property type="evidence" value="ECO:0007669"/>
    <property type="project" value="UniProtKB-SubCell"/>
</dbReference>
<evidence type="ECO:0000256" key="2">
    <source>
        <dbReference type="ARBA" id="ARBA00022692"/>
    </source>
</evidence>
<feature type="transmembrane region" description="Helical" evidence="5">
    <location>
        <begin position="53"/>
        <end position="80"/>
    </location>
</feature>